<gene>
    <name evidence="1" type="ORF">DMH04_38275</name>
</gene>
<dbReference type="EMBL" id="QHKI01000048">
    <property type="protein sequence ID" value="RSM75336.1"/>
    <property type="molecule type" value="Genomic_DNA"/>
</dbReference>
<organism evidence="1 2">
    <name type="scientific">Kibdelosporangium aridum</name>
    <dbReference type="NCBI Taxonomy" id="2030"/>
    <lineage>
        <taxon>Bacteria</taxon>
        <taxon>Bacillati</taxon>
        <taxon>Actinomycetota</taxon>
        <taxon>Actinomycetes</taxon>
        <taxon>Pseudonocardiales</taxon>
        <taxon>Pseudonocardiaceae</taxon>
        <taxon>Kibdelosporangium</taxon>
    </lineage>
</organism>
<proteinExistence type="predicted"/>
<dbReference type="RefSeq" id="WP_125728040.1">
    <property type="nucleotide sequence ID" value="NZ_QHKI01000048.1"/>
</dbReference>
<comment type="caution">
    <text evidence="1">The sequence shown here is derived from an EMBL/GenBank/DDBJ whole genome shotgun (WGS) entry which is preliminary data.</text>
</comment>
<dbReference type="AlphaFoldDB" id="A0A428YY47"/>
<accession>A0A428YY47</accession>
<protein>
    <submittedName>
        <fullName evidence="1">Uncharacterized protein</fullName>
    </submittedName>
</protein>
<evidence type="ECO:0000313" key="1">
    <source>
        <dbReference type="EMBL" id="RSM75336.1"/>
    </source>
</evidence>
<reference evidence="1 2" key="1">
    <citation type="submission" date="2018-05" db="EMBL/GenBank/DDBJ databases">
        <title>Evolution of GPA BGCs.</title>
        <authorList>
            <person name="Waglechner N."/>
            <person name="Wright G.D."/>
        </authorList>
    </citation>
    <scope>NUCLEOTIDE SEQUENCE [LARGE SCALE GENOMIC DNA]</scope>
    <source>
        <strain evidence="1 2">A82846</strain>
    </source>
</reference>
<name>A0A428YY47_KIBAR</name>
<sequence>MSENAVPIEEMTRAELLDNIRHCFTQARAAHAAYLAALARLSHLRNSFFPDFAVPGLPEQCPYFAPPATGLNPAVDIPPQLVSATSDFVWATRARPG</sequence>
<dbReference type="OrthoDB" id="9846751at2"/>
<dbReference type="Proteomes" id="UP000287547">
    <property type="component" value="Unassembled WGS sequence"/>
</dbReference>
<evidence type="ECO:0000313" key="2">
    <source>
        <dbReference type="Proteomes" id="UP000287547"/>
    </source>
</evidence>